<protein>
    <submittedName>
        <fullName evidence="1">Uncharacterized protein</fullName>
    </submittedName>
</protein>
<dbReference type="Proteomes" id="UP000018144">
    <property type="component" value="Unassembled WGS sequence"/>
</dbReference>
<accession>U4LDB0</accession>
<reference evidence="1 2" key="1">
    <citation type="journal article" date="2013" name="PLoS Genet.">
        <title>The genome and development-dependent transcriptomes of Pyronema confluens: a window into fungal evolution.</title>
        <authorList>
            <person name="Traeger S."/>
            <person name="Altegoer F."/>
            <person name="Freitag M."/>
            <person name="Gabaldon T."/>
            <person name="Kempken F."/>
            <person name="Kumar A."/>
            <person name="Marcet-Houben M."/>
            <person name="Poggeler S."/>
            <person name="Stajich J.E."/>
            <person name="Nowrousian M."/>
        </authorList>
    </citation>
    <scope>NUCLEOTIDE SEQUENCE [LARGE SCALE GENOMIC DNA]</scope>
    <source>
        <strain evidence="2">CBS 100304</strain>
        <tissue evidence="1">Vegetative mycelium</tissue>
    </source>
</reference>
<sequence length="172" mass="18155">MVLSAASIALAIRPFQRATVATGEHPPSTLKRRTINSALPLAHQTDNFDLLPAAVSAVLATCARVTEAVDSILPDASSRYPDASALVAALRDQIITTSGRTFHAGDLVDGIKNIALSTWLLSPADLTPQSVADSVLTWVRDLALIPEETTWKKSGILQASGPYDEPFLGAAP</sequence>
<keyword evidence="2" id="KW-1185">Reference proteome</keyword>
<organism evidence="1 2">
    <name type="scientific">Pyronema omphalodes (strain CBS 100304)</name>
    <name type="common">Pyronema confluens</name>
    <dbReference type="NCBI Taxonomy" id="1076935"/>
    <lineage>
        <taxon>Eukaryota</taxon>
        <taxon>Fungi</taxon>
        <taxon>Dikarya</taxon>
        <taxon>Ascomycota</taxon>
        <taxon>Pezizomycotina</taxon>
        <taxon>Pezizomycetes</taxon>
        <taxon>Pezizales</taxon>
        <taxon>Pyronemataceae</taxon>
        <taxon>Pyronema</taxon>
    </lineage>
</organism>
<proteinExistence type="predicted"/>
<dbReference type="EMBL" id="HF935279">
    <property type="protein sequence ID" value="CCX29517.1"/>
    <property type="molecule type" value="Genomic_DNA"/>
</dbReference>
<evidence type="ECO:0000313" key="1">
    <source>
        <dbReference type="EMBL" id="CCX29517.1"/>
    </source>
</evidence>
<name>U4LDB0_PYROM</name>
<gene>
    <name evidence="1" type="ORF">PCON_05588</name>
</gene>
<evidence type="ECO:0000313" key="2">
    <source>
        <dbReference type="Proteomes" id="UP000018144"/>
    </source>
</evidence>
<dbReference type="AlphaFoldDB" id="U4LDB0"/>